<name>A0A1M7F4H6_9RHOB</name>
<feature type="coiled-coil region" evidence="1">
    <location>
        <begin position="311"/>
        <end position="345"/>
    </location>
</feature>
<proteinExistence type="predicted"/>
<evidence type="ECO:0000256" key="1">
    <source>
        <dbReference type="SAM" id="Coils"/>
    </source>
</evidence>
<dbReference type="EMBL" id="FRCK01000002">
    <property type="protein sequence ID" value="SHL98547.1"/>
    <property type="molecule type" value="Genomic_DNA"/>
</dbReference>
<keyword evidence="4" id="KW-1185">Reference proteome</keyword>
<accession>A0A1M7F4H6</accession>
<evidence type="ECO:0000313" key="4">
    <source>
        <dbReference type="Proteomes" id="UP000184444"/>
    </source>
</evidence>
<dbReference type="STRING" id="53463.SAMN05444389_102505"/>
<reference evidence="4" key="1">
    <citation type="submission" date="2016-11" db="EMBL/GenBank/DDBJ databases">
        <authorList>
            <person name="Varghese N."/>
            <person name="Submissions S."/>
        </authorList>
    </citation>
    <scope>NUCLEOTIDE SEQUENCE [LARGE SCALE GENOMIC DNA]</scope>
    <source>
        <strain evidence="4">DSM 6637</strain>
    </source>
</reference>
<dbReference type="OrthoDB" id="9777694at2"/>
<sequence length="438" mass="50323">MTSPSPSPEKFEISRQDLYEQVWATPVSKLAENFGVSGSYLARVCEALNVPRPPAGYWQKKAVGKEKPRPDLPPLLPGDQETWSKDKPLSAPVRNTPKPRARSTRSAAAKIAQTGRHPLLLGVEGYFRKTRKLDEGEFLRPYKQLLPDIVTSETCLTRALDLASEIYNALEKRGHRVMFAAPDRKMHRPDIEERESPGKDRKYGPYSMGRIWSPHRPTICHIGAVPIGLALTEMTERATLRRIGDRYVREDSKEVRSAKAWQRASSWTTEQDLPCGRFRLVAYSPLHGVAWMHSWQETTKATLGGMIPAIIRKLESSEEELRTLMTAAEEAAAQLQREWEEQRERWRRQDDQRCVEQAQTESRKQLSDIMDRWANALAVQRFFREAEERAGQVEGERRARIMQRLALAKSMLGPSDPLDYLEEWLAPEERYRSKYGEE</sequence>
<feature type="region of interest" description="Disordered" evidence="2">
    <location>
        <begin position="59"/>
        <end position="105"/>
    </location>
</feature>
<evidence type="ECO:0000256" key="2">
    <source>
        <dbReference type="SAM" id="MobiDB-lite"/>
    </source>
</evidence>
<dbReference type="Proteomes" id="UP000184444">
    <property type="component" value="Unassembled WGS sequence"/>
</dbReference>
<gene>
    <name evidence="3" type="ORF">SAMN05444389_102505</name>
</gene>
<dbReference type="RefSeq" id="WP_073063534.1">
    <property type="nucleotide sequence ID" value="NZ_FRCK01000002.1"/>
</dbReference>
<protein>
    <submittedName>
        <fullName evidence="3">Uncharacterized protein</fullName>
    </submittedName>
</protein>
<evidence type="ECO:0000313" key="3">
    <source>
        <dbReference type="EMBL" id="SHL98547.1"/>
    </source>
</evidence>
<keyword evidence="1" id="KW-0175">Coiled coil</keyword>
<dbReference type="AlphaFoldDB" id="A0A1M7F4H6"/>
<organism evidence="3 4">
    <name type="scientific">Paracoccus solventivorans</name>
    <dbReference type="NCBI Taxonomy" id="53463"/>
    <lineage>
        <taxon>Bacteria</taxon>
        <taxon>Pseudomonadati</taxon>
        <taxon>Pseudomonadota</taxon>
        <taxon>Alphaproteobacteria</taxon>
        <taxon>Rhodobacterales</taxon>
        <taxon>Paracoccaceae</taxon>
        <taxon>Paracoccus</taxon>
    </lineage>
</organism>